<feature type="transmembrane region" description="Helical" evidence="3">
    <location>
        <begin position="279"/>
        <end position="298"/>
    </location>
</feature>
<dbReference type="PANTHER" id="PTHR11360">
    <property type="entry name" value="MONOCARBOXYLATE TRANSPORTER"/>
    <property type="match status" value="1"/>
</dbReference>
<name>A0A3N4JAZ9_9PEZI</name>
<dbReference type="GO" id="GO:0016020">
    <property type="term" value="C:membrane"/>
    <property type="evidence" value="ECO:0007669"/>
    <property type="project" value="UniProtKB-SubCell"/>
</dbReference>
<keyword evidence="5" id="KW-1185">Reference proteome</keyword>
<reference evidence="4 5" key="1">
    <citation type="journal article" date="2018" name="Nat. Ecol. Evol.">
        <title>Pezizomycetes genomes reveal the molecular basis of ectomycorrhizal truffle lifestyle.</title>
        <authorList>
            <person name="Murat C."/>
            <person name="Payen T."/>
            <person name="Noel B."/>
            <person name="Kuo A."/>
            <person name="Morin E."/>
            <person name="Chen J."/>
            <person name="Kohler A."/>
            <person name="Krizsan K."/>
            <person name="Balestrini R."/>
            <person name="Da Silva C."/>
            <person name="Montanini B."/>
            <person name="Hainaut M."/>
            <person name="Levati E."/>
            <person name="Barry K.W."/>
            <person name="Belfiori B."/>
            <person name="Cichocki N."/>
            <person name="Clum A."/>
            <person name="Dockter R.B."/>
            <person name="Fauchery L."/>
            <person name="Guy J."/>
            <person name="Iotti M."/>
            <person name="Le Tacon F."/>
            <person name="Lindquist E.A."/>
            <person name="Lipzen A."/>
            <person name="Malagnac F."/>
            <person name="Mello A."/>
            <person name="Molinier V."/>
            <person name="Miyauchi S."/>
            <person name="Poulain J."/>
            <person name="Riccioni C."/>
            <person name="Rubini A."/>
            <person name="Sitrit Y."/>
            <person name="Splivallo R."/>
            <person name="Traeger S."/>
            <person name="Wang M."/>
            <person name="Zifcakova L."/>
            <person name="Wipf D."/>
            <person name="Zambonelli A."/>
            <person name="Paolocci F."/>
            <person name="Nowrousian M."/>
            <person name="Ottonello S."/>
            <person name="Baldrian P."/>
            <person name="Spatafora J.W."/>
            <person name="Henrissat B."/>
            <person name="Nagy L.G."/>
            <person name="Aury J.M."/>
            <person name="Wincker P."/>
            <person name="Grigoriev I.V."/>
            <person name="Bonfante P."/>
            <person name="Martin F.M."/>
        </authorList>
    </citation>
    <scope>NUCLEOTIDE SEQUENCE [LARGE SCALE GENOMIC DNA]</scope>
    <source>
        <strain evidence="4 5">120613-1</strain>
    </source>
</reference>
<dbReference type="InterPro" id="IPR036259">
    <property type="entry name" value="MFS_trans_sf"/>
</dbReference>
<keyword evidence="3" id="KW-0812">Transmembrane</keyword>
<feature type="transmembrane region" description="Helical" evidence="3">
    <location>
        <begin position="77"/>
        <end position="97"/>
    </location>
</feature>
<dbReference type="Proteomes" id="UP000276215">
    <property type="component" value="Unassembled WGS sequence"/>
</dbReference>
<dbReference type="EMBL" id="ML120425">
    <property type="protein sequence ID" value="RPA95459.1"/>
    <property type="molecule type" value="Genomic_DNA"/>
</dbReference>
<dbReference type="Pfam" id="PF07690">
    <property type="entry name" value="MFS_1"/>
    <property type="match status" value="1"/>
</dbReference>
<proteinExistence type="inferred from homology"/>
<dbReference type="Gene3D" id="1.20.1250.20">
    <property type="entry name" value="MFS general substrate transporter like domains"/>
    <property type="match status" value="1"/>
</dbReference>
<evidence type="ECO:0000256" key="2">
    <source>
        <dbReference type="ARBA" id="ARBA00006727"/>
    </source>
</evidence>
<feature type="transmembrane region" description="Helical" evidence="3">
    <location>
        <begin position="252"/>
        <end position="273"/>
    </location>
</feature>
<keyword evidence="3" id="KW-1133">Transmembrane helix</keyword>
<gene>
    <name evidence="4" type="ORF">L873DRAFT_1697800</name>
</gene>
<feature type="transmembrane region" description="Helical" evidence="3">
    <location>
        <begin position="52"/>
        <end position="71"/>
    </location>
</feature>
<sequence>IQSYGVFQSYYVETLGVSLSAISWVGSMQIFILFFLGTFTGHGLDAGYFRHLYAAGTFLLLLGIFMTSLATEYRQLFLSQGVCIGIANSLLFCPTLGLVSTYFNKKKSFAVGLAVVGYATGGIVLPLVVQRLLPRIGFAWTIKVVGLITVITAVTMLCSNLMFKPRLVPRKAGSIVEWAAFRELQYVLFAAVGMFLQFLGLYFAFFYISSYSRDILHPHQQTSFNNLVIMNGVGFFGRVIPNYFADHQRIGPMNLLIPMSFMAVILSLVWIRISSYGGIIGWVCFYGFFAVGIQSLFFRRPWKPDPRLE</sequence>
<dbReference type="InterPro" id="IPR050327">
    <property type="entry name" value="Proton-linked_MCT"/>
</dbReference>
<protein>
    <submittedName>
        <fullName evidence="4">MFS general substrate transporter</fullName>
    </submittedName>
</protein>
<keyword evidence="3" id="KW-0472">Membrane</keyword>
<dbReference type="STRING" id="1336337.A0A3N4JAZ9"/>
<dbReference type="PANTHER" id="PTHR11360:SF130">
    <property type="entry name" value="MAJOR FACILITATOR SUPERFAMILY (MFS) PROFILE DOMAIN-CONTAINING PROTEIN-RELATED"/>
    <property type="match status" value="1"/>
</dbReference>
<feature type="transmembrane region" description="Helical" evidence="3">
    <location>
        <begin position="228"/>
        <end position="245"/>
    </location>
</feature>
<dbReference type="InterPro" id="IPR011701">
    <property type="entry name" value="MFS"/>
</dbReference>
<comment type="subcellular location">
    <subcellularLocation>
        <location evidence="1">Membrane</location>
        <topology evidence="1">Multi-pass membrane protein</topology>
    </subcellularLocation>
</comment>
<evidence type="ECO:0000313" key="4">
    <source>
        <dbReference type="EMBL" id="RPA95459.1"/>
    </source>
</evidence>
<organism evidence="4 5">
    <name type="scientific">Choiromyces venosus 120613-1</name>
    <dbReference type="NCBI Taxonomy" id="1336337"/>
    <lineage>
        <taxon>Eukaryota</taxon>
        <taxon>Fungi</taxon>
        <taxon>Dikarya</taxon>
        <taxon>Ascomycota</taxon>
        <taxon>Pezizomycotina</taxon>
        <taxon>Pezizomycetes</taxon>
        <taxon>Pezizales</taxon>
        <taxon>Tuberaceae</taxon>
        <taxon>Choiromyces</taxon>
    </lineage>
</organism>
<feature type="non-terminal residue" evidence="4">
    <location>
        <position position="1"/>
    </location>
</feature>
<accession>A0A3N4JAZ9</accession>
<dbReference type="OrthoDB" id="6499973at2759"/>
<evidence type="ECO:0000256" key="1">
    <source>
        <dbReference type="ARBA" id="ARBA00004141"/>
    </source>
</evidence>
<dbReference type="SUPFAM" id="SSF103473">
    <property type="entry name" value="MFS general substrate transporter"/>
    <property type="match status" value="1"/>
</dbReference>
<feature type="transmembrane region" description="Helical" evidence="3">
    <location>
        <begin position="140"/>
        <end position="163"/>
    </location>
</feature>
<dbReference type="GO" id="GO:0022857">
    <property type="term" value="F:transmembrane transporter activity"/>
    <property type="evidence" value="ECO:0007669"/>
    <property type="project" value="InterPro"/>
</dbReference>
<comment type="similarity">
    <text evidence="2">Belongs to the major facilitator superfamily. Monocarboxylate porter (TC 2.A.1.13) family.</text>
</comment>
<feature type="transmembrane region" description="Helical" evidence="3">
    <location>
        <begin position="21"/>
        <end position="40"/>
    </location>
</feature>
<evidence type="ECO:0000256" key="3">
    <source>
        <dbReference type="SAM" id="Phobius"/>
    </source>
</evidence>
<feature type="transmembrane region" description="Helical" evidence="3">
    <location>
        <begin position="184"/>
        <end position="208"/>
    </location>
</feature>
<dbReference type="AlphaFoldDB" id="A0A3N4JAZ9"/>
<evidence type="ECO:0000313" key="5">
    <source>
        <dbReference type="Proteomes" id="UP000276215"/>
    </source>
</evidence>
<feature type="transmembrane region" description="Helical" evidence="3">
    <location>
        <begin position="109"/>
        <end position="128"/>
    </location>
</feature>